<evidence type="ECO:0000259" key="17">
    <source>
        <dbReference type="Pfam" id="PF02776"/>
    </source>
</evidence>
<evidence type="ECO:0000256" key="4">
    <source>
        <dbReference type="ARBA" id="ARBA00013145"/>
    </source>
</evidence>
<dbReference type="NCBIfam" id="TIGR00118">
    <property type="entry name" value="acolac_lg"/>
    <property type="match status" value="1"/>
</dbReference>
<evidence type="ECO:0000256" key="7">
    <source>
        <dbReference type="ARBA" id="ARBA00022679"/>
    </source>
</evidence>
<comment type="cofactor">
    <cofactor evidence="14">
        <name>Mg(2+)</name>
        <dbReference type="ChEBI" id="CHEBI:18420"/>
    </cofactor>
    <text evidence="14">Binds 1 Mg(2+) ion per subunit.</text>
</comment>
<evidence type="ECO:0000256" key="2">
    <source>
        <dbReference type="ARBA" id="ARBA00005025"/>
    </source>
</evidence>
<comment type="pathway">
    <text evidence="2 14">Amino-acid biosynthesis; L-valine biosynthesis; L-valine from pyruvate: step 1/4.</text>
</comment>
<dbReference type="PANTHER" id="PTHR18968:SF13">
    <property type="entry name" value="ACETOLACTATE SYNTHASE CATALYTIC SUBUNIT, MITOCHONDRIAL"/>
    <property type="match status" value="1"/>
</dbReference>
<dbReference type="InterPro" id="IPR012001">
    <property type="entry name" value="Thiamin_PyroP_enz_TPP-bd_dom"/>
</dbReference>
<comment type="cofactor">
    <cofactor evidence="14">
        <name>thiamine diphosphate</name>
        <dbReference type="ChEBI" id="CHEBI:58937"/>
    </cofactor>
    <text evidence="14">Binds 1 thiamine pyrophosphate per subunit.</text>
</comment>
<feature type="domain" description="Thiamine pyrophosphate enzyme central" evidence="15">
    <location>
        <begin position="197"/>
        <end position="330"/>
    </location>
</feature>
<dbReference type="Pfam" id="PF00205">
    <property type="entry name" value="TPP_enzyme_M"/>
    <property type="match status" value="1"/>
</dbReference>
<dbReference type="GO" id="GO:0003984">
    <property type="term" value="F:acetolactate synthase activity"/>
    <property type="evidence" value="ECO:0007669"/>
    <property type="project" value="UniProtKB-EC"/>
</dbReference>
<comment type="caution">
    <text evidence="18">The sequence shown here is derived from an EMBL/GenBank/DDBJ whole genome shotgun (WGS) entry which is preliminary data.</text>
</comment>
<dbReference type="EMBL" id="QFGA01000001">
    <property type="protein sequence ID" value="TEB07986.1"/>
    <property type="molecule type" value="Genomic_DNA"/>
</dbReference>
<dbReference type="GO" id="GO:0005948">
    <property type="term" value="C:acetolactate synthase complex"/>
    <property type="evidence" value="ECO:0007669"/>
    <property type="project" value="TreeGrafter"/>
</dbReference>
<dbReference type="CDD" id="cd02015">
    <property type="entry name" value="TPP_AHAS"/>
    <property type="match status" value="1"/>
</dbReference>
<keyword evidence="7 14" id="KW-0808">Transferase</keyword>
<dbReference type="Gene3D" id="3.40.50.1220">
    <property type="entry name" value="TPP-binding domain"/>
    <property type="match status" value="1"/>
</dbReference>
<dbReference type="FunFam" id="3.40.50.970:FF:000016">
    <property type="entry name" value="Acetolactate synthase"/>
    <property type="match status" value="1"/>
</dbReference>
<evidence type="ECO:0000259" key="15">
    <source>
        <dbReference type="Pfam" id="PF00205"/>
    </source>
</evidence>
<dbReference type="GO" id="GO:0009099">
    <property type="term" value="P:L-valine biosynthetic process"/>
    <property type="evidence" value="ECO:0007669"/>
    <property type="project" value="UniProtKB-UniPathway"/>
</dbReference>
<dbReference type="InterPro" id="IPR000399">
    <property type="entry name" value="TPP-bd_CS"/>
</dbReference>
<evidence type="ECO:0000259" key="16">
    <source>
        <dbReference type="Pfam" id="PF02775"/>
    </source>
</evidence>
<dbReference type="InterPro" id="IPR029061">
    <property type="entry name" value="THDP-binding"/>
</dbReference>
<evidence type="ECO:0000256" key="3">
    <source>
        <dbReference type="ARBA" id="ARBA00007812"/>
    </source>
</evidence>
<dbReference type="AlphaFoldDB" id="A0A4Y7RGP8"/>
<evidence type="ECO:0000256" key="9">
    <source>
        <dbReference type="ARBA" id="ARBA00022827"/>
    </source>
</evidence>
<dbReference type="PANTHER" id="PTHR18968">
    <property type="entry name" value="THIAMINE PYROPHOSPHATE ENZYMES"/>
    <property type="match status" value="1"/>
</dbReference>
<feature type="domain" description="Thiamine pyrophosphate enzyme TPP-binding" evidence="16">
    <location>
        <begin position="386"/>
        <end position="532"/>
    </location>
</feature>
<dbReference type="InterPro" id="IPR029035">
    <property type="entry name" value="DHS-like_NAD/FAD-binding_dom"/>
</dbReference>
<keyword evidence="9" id="KW-0274">FAD</keyword>
<dbReference type="Proteomes" id="UP000298324">
    <property type="component" value="Unassembled WGS sequence"/>
</dbReference>
<keyword evidence="5 14" id="KW-0028">Amino-acid biosynthesis</keyword>
<dbReference type="SUPFAM" id="SSF52467">
    <property type="entry name" value="DHS-like NAD/FAD-binding domain"/>
    <property type="match status" value="1"/>
</dbReference>
<organism evidence="18 19">
    <name type="scientific">Pelotomaculum schinkii</name>
    <dbReference type="NCBI Taxonomy" id="78350"/>
    <lineage>
        <taxon>Bacteria</taxon>
        <taxon>Bacillati</taxon>
        <taxon>Bacillota</taxon>
        <taxon>Clostridia</taxon>
        <taxon>Eubacteriales</taxon>
        <taxon>Desulfotomaculaceae</taxon>
        <taxon>Pelotomaculum</taxon>
    </lineage>
</organism>
<evidence type="ECO:0000256" key="12">
    <source>
        <dbReference type="ARBA" id="ARBA00023304"/>
    </source>
</evidence>
<protein>
    <recommendedName>
        <fullName evidence="4 14">Acetolactate synthase</fullName>
        <ecNumber evidence="4 14">2.2.1.6</ecNumber>
    </recommendedName>
</protein>
<dbReference type="CDD" id="cd07035">
    <property type="entry name" value="TPP_PYR_POX_like"/>
    <property type="match status" value="1"/>
</dbReference>
<proteinExistence type="inferred from homology"/>
<dbReference type="Pfam" id="PF02776">
    <property type="entry name" value="TPP_enzyme_N"/>
    <property type="match status" value="1"/>
</dbReference>
<evidence type="ECO:0000256" key="13">
    <source>
        <dbReference type="ARBA" id="ARBA00048670"/>
    </source>
</evidence>
<name>A0A4Y7RGP8_9FIRM</name>
<keyword evidence="12 14" id="KW-0100">Branched-chain amino acid biosynthesis</keyword>
<dbReference type="GO" id="GO:0000287">
    <property type="term" value="F:magnesium ion binding"/>
    <property type="evidence" value="ECO:0007669"/>
    <property type="project" value="UniProtKB-UniRule"/>
</dbReference>
<keyword evidence="8 14" id="KW-0479">Metal-binding</keyword>
<comment type="catalytic activity">
    <reaction evidence="13 14">
        <text>2 pyruvate + H(+) = (2S)-2-acetolactate + CO2</text>
        <dbReference type="Rhea" id="RHEA:25249"/>
        <dbReference type="ChEBI" id="CHEBI:15361"/>
        <dbReference type="ChEBI" id="CHEBI:15378"/>
        <dbReference type="ChEBI" id="CHEBI:16526"/>
        <dbReference type="ChEBI" id="CHEBI:58476"/>
        <dbReference type="EC" id="2.2.1.6"/>
    </reaction>
</comment>
<dbReference type="InterPro" id="IPR039368">
    <property type="entry name" value="AHAS_TPP"/>
</dbReference>
<evidence type="ECO:0000256" key="10">
    <source>
        <dbReference type="ARBA" id="ARBA00022842"/>
    </source>
</evidence>
<dbReference type="FunFam" id="3.40.50.1220:FF:000008">
    <property type="entry name" value="Acetolactate synthase"/>
    <property type="match status" value="1"/>
</dbReference>
<dbReference type="Pfam" id="PF02775">
    <property type="entry name" value="TPP_enzyme_C"/>
    <property type="match status" value="1"/>
</dbReference>
<accession>A0A4Y7RGP8</accession>
<evidence type="ECO:0000256" key="6">
    <source>
        <dbReference type="ARBA" id="ARBA00022630"/>
    </source>
</evidence>
<evidence type="ECO:0000256" key="1">
    <source>
        <dbReference type="ARBA" id="ARBA00004974"/>
    </source>
</evidence>
<keyword evidence="6" id="KW-0285">Flavoprotein</keyword>
<dbReference type="UniPathway" id="UPA00049">
    <property type="reaction ID" value="UER00059"/>
</dbReference>
<dbReference type="InterPro" id="IPR012000">
    <property type="entry name" value="Thiamin_PyroP_enz_cen_dom"/>
</dbReference>
<gene>
    <name evidence="18" type="primary">ilvB_2</name>
    <name evidence="18" type="ORF">Psch_01541</name>
</gene>
<keyword evidence="10 14" id="KW-0460">Magnesium</keyword>
<dbReference type="UniPathway" id="UPA00047">
    <property type="reaction ID" value="UER00055"/>
</dbReference>
<dbReference type="InterPro" id="IPR045229">
    <property type="entry name" value="TPP_enz"/>
</dbReference>
<dbReference type="PROSITE" id="PS00187">
    <property type="entry name" value="TPP_ENZYMES"/>
    <property type="match status" value="1"/>
</dbReference>
<dbReference type="EC" id="2.2.1.6" evidence="4 14"/>
<evidence type="ECO:0000256" key="14">
    <source>
        <dbReference type="RuleBase" id="RU003591"/>
    </source>
</evidence>
<keyword evidence="11 14" id="KW-0786">Thiamine pyrophosphate</keyword>
<evidence type="ECO:0000313" key="19">
    <source>
        <dbReference type="Proteomes" id="UP000298324"/>
    </source>
</evidence>
<keyword evidence="19" id="KW-1185">Reference proteome</keyword>
<dbReference type="GO" id="GO:0030976">
    <property type="term" value="F:thiamine pyrophosphate binding"/>
    <property type="evidence" value="ECO:0007669"/>
    <property type="project" value="UniProtKB-UniRule"/>
</dbReference>
<feature type="domain" description="Thiamine pyrophosphate enzyme N-terminal TPP-binding" evidence="17">
    <location>
        <begin position="7"/>
        <end position="120"/>
    </location>
</feature>
<dbReference type="FunFam" id="3.40.50.970:FF:000007">
    <property type="entry name" value="Acetolactate synthase"/>
    <property type="match status" value="1"/>
</dbReference>
<dbReference type="SUPFAM" id="SSF52518">
    <property type="entry name" value="Thiamin diphosphate-binding fold (THDP-binding)"/>
    <property type="match status" value="2"/>
</dbReference>
<evidence type="ECO:0000256" key="5">
    <source>
        <dbReference type="ARBA" id="ARBA00022605"/>
    </source>
</evidence>
<sequence length="555" mass="59477">MGGVKLSGAEILLKSLQAEGVDTIFGYPGGQALPIYDALYDSDIRHILTRHEQGAAHAADGYARATGRPGVCLATSGPGATNLVTGIANAYMDSVPMVAITGQVSRALLGRDSFQEADIIGITLPITKHSYLVEDPSELARVVKEAFHVATTGRPGPVLIDMPKDVSSGMFDYEASGELQLPGYSPVKDGEPGRVLEAARAIAASKRPVIYAGGGVVISGAHQELLQLAELLMAPVCNTLLGMGSFPGNHPLSLGMLGMHGTKYANFAVCECDLLIAVGARFDDRVTGKLETFAPEAKVIHIDIDPAEIGKNVRVDIPIVGDVKRVLSQLLEVLQPGLGEAWRDRIQTWKKEYPLSYCDNGRLKPQAIIKEIYNLTGGAARVTTEVGQHQMWTAQYYTFTKPRSFITSGGLGTMGFGLPAAIGVQVGCPDEVVFDIAGDGSIQMNIQELCTAVNYELPVNVAILDNGVLGMVRQWQELFYNRRYSQTELSNPDFVKLAEAYGAEGIRVTKPAEVAPALEQAIRSSRPVMIDFVVDREENVLPMVPPGGSIGKMLG</sequence>
<dbReference type="InterPro" id="IPR011766">
    <property type="entry name" value="TPP_enzyme_TPP-bd"/>
</dbReference>
<dbReference type="InterPro" id="IPR012846">
    <property type="entry name" value="Acetolactate_synth_lsu"/>
</dbReference>
<comment type="pathway">
    <text evidence="1 14">Amino-acid biosynthesis; L-isoleucine biosynthesis; L-isoleucine from 2-oxobutanoate: step 1/4.</text>
</comment>
<reference evidence="18 19" key="1">
    <citation type="journal article" date="2018" name="Environ. Microbiol.">
        <title>Novel energy conservation strategies and behaviour of Pelotomaculum schinkii driving syntrophic propionate catabolism.</title>
        <authorList>
            <person name="Hidalgo-Ahumada C.A.P."/>
            <person name="Nobu M.K."/>
            <person name="Narihiro T."/>
            <person name="Tamaki H."/>
            <person name="Liu W.T."/>
            <person name="Kamagata Y."/>
            <person name="Stams A.J.M."/>
            <person name="Imachi H."/>
            <person name="Sousa D.Z."/>
        </authorList>
    </citation>
    <scope>NUCLEOTIDE SEQUENCE [LARGE SCALE GENOMIC DNA]</scope>
    <source>
        <strain evidence="18 19">HH</strain>
    </source>
</reference>
<evidence type="ECO:0000256" key="11">
    <source>
        <dbReference type="ARBA" id="ARBA00023052"/>
    </source>
</evidence>
<comment type="similarity">
    <text evidence="3 14">Belongs to the TPP enzyme family.</text>
</comment>
<evidence type="ECO:0000313" key="18">
    <source>
        <dbReference type="EMBL" id="TEB07986.1"/>
    </source>
</evidence>
<dbReference type="Gene3D" id="3.40.50.970">
    <property type="match status" value="2"/>
</dbReference>
<evidence type="ECO:0000256" key="8">
    <source>
        <dbReference type="ARBA" id="ARBA00022723"/>
    </source>
</evidence>
<dbReference type="GO" id="GO:0009097">
    <property type="term" value="P:isoleucine biosynthetic process"/>
    <property type="evidence" value="ECO:0007669"/>
    <property type="project" value="UniProtKB-UniPathway"/>
</dbReference>
<dbReference type="GO" id="GO:0050660">
    <property type="term" value="F:flavin adenine dinucleotide binding"/>
    <property type="evidence" value="ECO:0007669"/>
    <property type="project" value="InterPro"/>
</dbReference>